<dbReference type="GO" id="GO:0031966">
    <property type="term" value="C:mitochondrial membrane"/>
    <property type="evidence" value="ECO:0007669"/>
    <property type="project" value="TreeGrafter"/>
</dbReference>
<accession>A0A813FKZ4</accession>
<dbReference type="GO" id="GO:0006631">
    <property type="term" value="P:fatty acid metabolic process"/>
    <property type="evidence" value="ECO:0007669"/>
    <property type="project" value="TreeGrafter"/>
</dbReference>
<keyword evidence="1" id="KW-0472">Membrane</keyword>
<dbReference type="PANTHER" id="PTHR12563:SF17">
    <property type="entry name" value="DIHYDROXYACETONE PHOSPHATE ACYLTRANSFERASE"/>
    <property type="match status" value="1"/>
</dbReference>
<evidence type="ECO:0000313" key="4">
    <source>
        <dbReference type="Proteomes" id="UP000654075"/>
    </source>
</evidence>
<evidence type="ECO:0000313" key="3">
    <source>
        <dbReference type="EMBL" id="CAE8614103.1"/>
    </source>
</evidence>
<dbReference type="PANTHER" id="PTHR12563">
    <property type="entry name" value="GLYCEROL-3-PHOSPHATE ACYLTRANSFERASE"/>
    <property type="match status" value="1"/>
</dbReference>
<feature type="domain" description="GPAT/DHAPAT C-terminal" evidence="2">
    <location>
        <begin position="6"/>
        <end position="389"/>
    </location>
</feature>
<evidence type="ECO:0000256" key="1">
    <source>
        <dbReference type="SAM" id="Phobius"/>
    </source>
</evidence>
<evidence type="ECO:0000259" key="2">
    <source>
        <dbReference type="Pfam" id="PF19277"/>
    </source>
</evidence>
<dbReference type="GO" id="GO:0006072">
    <property type="term" value="P:glycerol-3-phosphate metabolic process"/>
    <property type="evidence" value="ECO:0007669"/>
    <property type="project" value="TreeGrafter"/>
</dbReference>
<dbReference type="InterPro" id="IPR022284">
    <property type="entry name" value="GPAT/DHAPAT"/>
</dbReference>
<sequence length="455" mass="51738">METKTYATELLGNKKRQESLLGSLGQAQRLLAMSPLRYGNIHVRIAPGFSAKDCMDRYTAQQRQAGPRPRFDPCTSASDRAVLLKAMAYHVLDEINRVSSVTPTALVGTALLTTLEPGIGRAKLLSKVHWLRGEVVRCGGHMSHFFDFPLECMELMVDSALAVLGSLVDTTTGLAEPVYSVAHGRHFELSYYRNMCVQVFVHQSIIAAVLHRFVHLKPDVLHVRQEEVMHDTRFLSRLLKREFVFSGEATHVEDGLPTALMHNFKAALELLVSARVVQVSHDDPAVIELKQLCQARQQGGFKSWNAHFTFLCFFVWPVIETYWLVLAGLLFILRQGSVAMNEDSDDVLSRLQVFAKTLFYLGRVHFHESASEEPLRKALQTYEEMGVMRWERRLDEEGICLVKLHLGTEYQDGDGFLRLSQLVDTVASYRCRWRDHEGMQDYEEHIARLSFISKL</sequence>
<keyword evidence="4" id="KW-1185">Reference proteome</keyword>
<proteinExistence type="predicted"/>
<dbReference type="OMA" id="HFHESAS"/>
<protein>
    <recommendedName>
        <fullName evidence="2">GPAT/DHAPAT C-terminal domain-containing protein</fullName>
    </recommendedName>
</protein>
<name>A0A813FKZ4_POLGL</name>
<keyword evidence="1" id="KW-0812">Transmembrane</keyword>
<dbReference type="GO" id="GO:0019432">
    <property type="term" value="P:triglyceride biosynthetic process"/>
    <property type="evidence" value="ECO:0007669"/>
    <property type="project" value="TreeGrafter"/>
</dbReference>
<keyword evidence="1" id="KW-1133">Transmembrane helix</keyword>
<dbReference type="GO" id="GO:0004366">
    <property type="term" value="F:glycerol-3-phosphate O-acyltransferase activity"/>
    <property type="evidence" value="ECO:0007669"/>
    <property type="project" value="TreeGrafter"/>
</dbReference>
<dbReference type="InterPro" id="IPR045520">
    <property type="entry name" value="GPAT/DHAPAT_C"/>
</dbReference>
<dbReference type="OrthoDB" id="429813at2759"/>
<comment type="caution">
    <text evidence="3">The sequence shown here is derived from an EMBL/GenBank/DDBJ whole genome shotgun (WGS) entry which is preliminary data.</text>
</comment>
<dbReference type="AlphaFoldDB" id="A0A813FKZ4"/>
<organism evidence="3 4">
    <name type="scientific">Polarella glacialis</name>
    <name type="common">Dinoflagellate</name>
    <dbReference type="NCBI Taxonomy" id="89957"/>
    <lineage>
        <taxon>Eukaryota</taxon>
        <taxon>Sar</taxon>
        <taxon>Alveolata</taxon>
        <taxon>Dinophyceae</taxon>
        <taxon>Suessiales</taxon>
        <taxon>Suessiaceae</taxon>
        <taxon>Polarella</taxon>
    </lineage>
</organism>
<reference evidence="3" key="1">
    <citation type="submission" date="2021-02" db="EMBL/GenBank/DDBJ databases">
        <authorList>
            <person name="Dougan E. K."/>
            <person name="Rhodes N."/>
            <person name="Thang M."/>
            <person name="Chan C."/>
        </authorList>
    </citation>
    <scope>NUCLEOTIDE SEQUENCE</scope>
</reference>
<dbReference type="EMBL" id="CAJNNV010025365">
    <property type="protein sequence ID" value="CAE8614103.1"/>
    <property type="molecule type" value="Genomic_DNA"/>
</dbReference>
<feature type="transmembrane region" description="Helical" evidence="1">
    <location>
        <begin position="308"/>
        <end position="333"/>
    </location>
</feature>
<gene>
    <name evidence="3" type="ORF">PGLA1383_LOCUS31837</name>
</gene>
<dbReference type="GO" id="GO:0008654">
    <property type="term" value="P:phospholipid biosynthetic process"/>
    <property type="evidence" value="ECO:0007669"/>
    <property type="project" value="TreeGrafter"/>
</dbReference>
<dbReference type="Pfam" id="PF19277">
    <property type="entry name" value="GPAT_C"/>
    <property type="match status" value="1"/>
</dbReference>
<dbReference type="Proteomes" id="UP000654075">
    <property type="component" value="Unassembled WGS sequence"/>
</dbReference>